<evidence type="ECO:0000313" key="5">
    <source>
        <dbReference type="EMBL" id="CAF3540376.1"/>
    </source>
</evidence>
<organism evidence="4 6">
    <name type="scientific">Didymodactylos carnosus</name>
    <dbReference type="NCBI Taxonomy" id="1234261"/>
    <lineage>
        <taxon>Eukaryota</taxon>
        <taxon>Metazoa</taxon>
        <taxon>Spiralia</taxon>
        <taxon>Gnathifera</taxon>
        <taxon>Rotifera</taxon>
        <taxon>Eurotatoria</taxon>
        <taxon>Bdelloidea</taxon>
        <taxon>Philodinida</taxon>
        <taxon>Philodinidae</taxon>
        <taxon>Didymodactylos</taxon>
    </lineage>
</organism>
<evidence type="ECO:0000313" key="4">
    <source>
        <dbReference type="EMBL" id="CAF0760629.1"/>
    </source>
</evidence>
<dbReference type="EMBL" id="CAJOBA010000548">
    <property type="protein sequence ID" value="CAF3540376.1"/>
    <property type="molecule type" value="Genomic_DNA"/>
</dbReference>
<evidence type="ECO:0000259" key="3">
    <source>
        <dbReference type="PROSITE" id="PS50172"/>
    </source>
</evidence>
<dbReference type="InterPro" id="IPR041663">
    <property type="entry name" value="DisA/LigA_HHH"/>
</dbReference>
<sequence>MNILGLGDELIAKLYQHELLTNFPDFFTLFKRKVEFLQLERTGQKMFENIVASVERSKQLPADRLLIALGIEQVGAQAAKALLTKFGSIDEIIKADEDSLIQIKDIGPIAARSIVNYFSQSKNRFDYEKLKKLGLQTQVVSRSMLVINSPFANKTFAISGSFKTFSRDQLIDILQNEHGAKFTTGPTKNTDFMLIGEEAGSKLSKAEALGLRIVEENELLQLLGNK</sequence>
<dbReference type="CDD" id="cd17748">
    <property type="entry name" value="BRCT_DNA_ligase_like"/>
    <property type="match status" value="1"/>
</dbReference>
<dbReference type="InterPro" id="IPR010994">
    <property type="entry name" value="RuvA_2-like"/>
</dbReference>
<dbReference type="InterPro" id="IPR036420">
    <property type="entry name" value="BRCT_dom_sf"/>
</dbReference>
<feature type="domain" description="BRCT" evidence="3">
    <location>
        <begin position="146"/>
        <end position="226"/>
    </location>
</feature>
<protein>
    <recommendedName>
        <fullName evidence="3">BRCT domain-containing protein</fullName>
    </recommendedName>
</protein>
<dbReference type="SUPFAM" id="SSF47781">
    <property type="entry name" value="RuvA domain 2-like"/>
    <property type="match status" value="1"/>
</dbReference>
<dbReference type="EMBL" id="CAJNOK010000548">
    <property type="protein sequence ID" value="CAF0760629.1"/>
    <property type="molecule type" value="Genomic_DNA"/>
</dbReference>
<dbReference type="Proteomes" id="UP000677228">
    <property type="component" value="Unassembled WGS sequence"/>
</dbReference>
<dbReference type="AlphaFoldDB" id="A0A8S2CXC8"/>
<dbReference type="Gene3D" id="3.40.50.10190">
    <property type="entry name" value="BRCT domain"/>
    <property type="match status" value="1"/>
</dbReference>
<evidence type="ECO:0000256" key="1">
    <source>
        <dbReference type="ARBA" id="ARBA00022763"/>
    </source>
</evidence>
<keyword evidence="1" id="KW-0227">DNA damage</keyword>
<dbReference type="InterPro" id="IPR001357">
    <property type="entry name" value="BRCT_dom"/>
</dbReference>
<dbReference type="PROSITE" id="PS50172">
    <property type="entry name" value="BRCT"/>
    <property type="match status" value="1"/>
</dbReference>
<dbReference type="Proteomes" id="UP000682733">
    <property type="component" value="Unassembled WGS sequence"/>
</dbReference>
<comment type="caution">
    <text evidence="4">The sequence shown here is derived from an EMBL/GenBank/DDBJ whole genome shotgun (WGS) entry which is preliminary data.</text>
</comment>
<dbReference type="GO" id="GO:0006281">
    <property type="term" value="P:DNA repair"/>
    <property type="evidence" value="ECO:0007669"/>
    <property type="project" value="UniProtKB-KW"/>
</dbReference>
<accession>A0A8S2CXC8</accession>
<dbReference type="Pfam" id="PF12826">
    <property type="entry name" value="HHH_2"/>
    <property type="match status" value="1"/>
</dbReference>
<proteinExistence type="predicted"/>
<evidence type="ECO:0000256" key="2">
    <source>
        <dbReference type="ARBA" id="ARBA00023204"/>
    </source>
</evidence>
<gene>
    <name evidence="4" type="ORF">OVA965_LOCUS2530</name>
    <name evidence="5" type="ORF">TMI583_LOCUS2530</name>
</gene>
<dbReference type="SUPFAM" id="SSF52113">
    <property type="entry name" value="BRCT domain"/>
    <property type="match status" value="1"/>
</dbReference>
<evidence type="ECO:0000313" key="6">
    <source>
        <dbReference type="Proteomes" id="UP000677228"/>
    </source>
</evidence>
<reference evidence="4" key="1">
    <citation type="submission" date="2021-02" db="EMBL/GenBank/DDBJ databases">
        <authorList>
            <person name="Nowell W R."/>
        </authorList>
    </citation>
    <scope>NUCLEOTIDE SEQUENCE</scope>
</reference>
<dbReference type="Gene3D" id="1.10.150.20">
    <property type="entry name" value="5' to 3' exonuclease, C-terminal subdomain"/>
    <property type="match status" value="2"/>
</dbReference>
<dbReference type="Pfam" id="PF00533">
    <property type="entry name" value="BRCT"/>
    <property type="match status" value="1"/>
</dbReference>
<dbReference type="SMART" id="SM00292">
    <property type="entry name" value="BRCT"/>
    <property type="match status" value="1"/>
</dbReference>
<keyword evidence="2" id="KW-0234">DNA repair</keyword>
<name>A0A8S2CXC8_9BILA</name>